<dbReference type="GO" id="GO:0045947">
    <property type="term" value="P:negative regulation of translational initiation"/>
    <property type="evidence" value="ECO:0007669"/>
    <property type="project" value="UniProtKB-UniRule"/>
</dbReference>
<dbReference type="HAMAP" id="MF_00167">
    <property type="entry name" value="CsrA"/>
    <property type="match status" value="1"/>
</dbReference>
<gene>
    <name evidence="5" type="primary">csrA</name>
    <name evidence="6" type="ORF">KP78_13850</name>
</gene>
<proteinExistence type="inferred from homology"/>
<dbReference type="NCBIfam" id="TIGR00202">
    <property type="entry name" value="csrA"/>
    <property type="match status" value="1"/>
</dbReference>
<comment type="function">
    <text evidence="5">A translational regulator that binds mRNA to regulate translation initiation and/or mRNA stability. Usually binds in the 5'-UTR at or near the Shine-Dalgarno sequence preventing ribosome-binding, thus repressing translation. Its main target seems to be the major flagellin gene, while its function is anatagonized by FliW.</text>
</comment>
<dbReference type="GO" id="GO:0006109">
    <property type="term" value="P:regulation of carbohydrate metabolic process"/>
    <property type="evidence" value="ECO:0007669"/>
    <property type="project" value="InterPro"/>
</dbReference>
<sequence length="71" mass="8195">MLVLRRKRNESIMIGDNIEIKILEIDGDQIKIGIDAPSTIDIFRTELYKTIQEENNLAANQMIDITAMFKK</sequence>
<comment type="similarity">
    <text evidence="5">Belongs to the CsrA/RsmA family.</text>
</comment>
<evidence type="ECO:0000313" key="6">
    <source>
        <dbReference type="EMBL" id="KIL49917.1"/>
    </source>
</evidence>
<evidence type="ECO:0000256" key="1">
    <source>
        <dbReference type="ARBA" id="ARBA00022490"/>
    </source>
</evidence>
<name>A0A0C2VLX2_9BACL</name>
<dbReference type="GO" id="GO:0048027">
    <property type="term" value="F:mRNA 5'-UTR binding"/>
    <property type="evidence" value="ECO:0007669"/>
    <property type="project" value="UniProtKB-UniRule"/>
</dbReference>
<keyword evidence="3 5" id="KW-0810">Translation regulation</keyword>
<keyword evidence="2 5" id="KW-0678">Repressor</keyword>
<keyword evidence="1 5" id="KW-0963">Cytoplasm</keyword>
<keyword evidence="7" id="KW-1185">Reference proteome</keyword>
<dbReference type="GO" id="GO:0044781">
    <property type="term" value="P:bacterial-type flagellum organization"/>
    <property type="evidence" value="ECO:0007669"/>
    <property type="project" value="UniProtKB-KW"/>
</dbReference>
<evidence type="ECO:0000256" key="5">
    <source>
        <dbReference type="HAMAP-Rule" id="MF_00167"/>
    </source>
</evidence>
<comment type="caution">
    <text evidence="6">The sequence shown here is derived from an EMBL/GenBank/DDBJ whole genome shotgun (WGS) entry which is preliminary data.</text>
</comment>
<dbReference type="PATRIC" id="fig|889306.3.peg.1394"/>
<organism evidence="6 7">
    <name type="scientific">Jeotgalibacillus soli</name>
    <dbReference type="NCBI Taxonomy" id="889306"/>
    <lineage>
        <taxon>Bacteria</taxon>
        <taxon>Bacillati</taxon>
        <taxon>Bacillota</taxon>
        <taxon>Bacilli</taxon>
        <taxon>Bacillales</taxon>
        <taxon>Caryophanaceae</taxon>
        <taxon>Jeotgalibacillus</taxon>
    </lineage>
</organism>
<dbReference type="GO" id="GO:1902208">
    <property type="term" value="P:regulation of bacterial-type flagellum assembly"/>
    <property type="evidence" value="ECO:0007669"/>
    <property type="project" value="UniProtKB-UniRule"/>
</dbReference>
<evidence type="ECO:0000313" key="7">
    <source>
        <dbReference type="Proteomes" id="UP000031938"/>
    </source>
</evidence>
<dbReference type="AlphaFoldDB" id="A0A0C2VLX2"/>
<dbReference type="OrthoDB" id="9809061at2"/>
<reference evidence="6 7" key="1">
    <citation type="submission" date="2015-01" db="EMBL/GenBank/DDBJ databases">
        <title>Genome sequencing of Jeotgalibacillus soli.</title>
        <authorList>
            <person name="Goh K.M."/>
            <person name="Chan K.-G."/>
            <person name="Yaakop A.S."/>
            <person name="Ee R."/>
            <person name="Gan H.M."/>
            <person name="Chan C.S."/>
        </authorList>
    </citation>
    <scope>NUCLEOTIDE SEQUENCE [LARGE SCALE GENOMIC DNA]</scope>
    <source>
        <strain evidence="6 7">P9</strain>
    </source>
</reference>
<dbReference type="InterPro" id="IPR003751">
    <property type="entry name" value="CsrA"/>
</dbReference>
<comment type="subunit">
    <text evidence="5">Homodimer; the beta-strands of each monomer intercalate to form a hydrophobic core, while the alpha-helices form wings that extend away from the core.</text>
</comment>
<dbReference type="RefSeq" id="WP_041087209.1">
    <property type="nucleotide sequence ID" value="NZ_JXRP01000009.1"/>
</dbReference>
<evidence type="ECO:0000256" key="2">
    <source>
        <dbReference type="ARBA" id="ARBA00022491"/>
    </source>
</evidence>
<accession>A0A0C2VLX2</accession>
<keyword evidence="5" id="KW-1005">Bacterial flagellum biogenesis</keyword>
<dbReference type="Pfam" id="PF02599">
    <property type="entry name" value="CsrA"/>
    <property type="match status" value="1"/>
</dbReference>
<dbReference type="PANTHER" id="PTHR34984:SF1">
    <property type="entry name" value="CARBON STORAGE REGULATOR"/>
    <property type="match status" value="1"/>
</dbReference>
<keyword evidence="4 5" id="KW-0694">RNA-binding</keyword>
<evidence type="ECO:0000256" key="4">
    <source>
        <dbReference type="ARBA" id="ARBA00022884"/>
    </source>
</evidence>
<dbReference type="NCBIfam" id="NF002469">
    <property type="entry name" value="PRK01712.1"/>
    <property type="match status" value="1"/>
</dbReference>
<dbReference type="InterPro" id="IPR036107">
    <property type="entry name" value="CsrA_sf"/>
</dbReference>
<comment type="subcellular location">
    <subcellularLocation>
        <location evidence="5">Cytoplasm</location>
    </subcellularLocation>
</comment>
<evidence type="ECO:0000256" key="3">
    <source>
        <dbReference type="ARBA" id="ARBA00022845"/>
    </source>
</evidence>
<dbReference type="PANTHER" id="PTHR34984">
    <property type="entry name" value="CARBON STORAGE REGULATOR"/>
    <property type="match status" value="1"/>
</dbReference>
<dbReference type="GO" id="GO:0006402">
    <property type="term" value="P:mRNA catabolic process"/>
    <property type="evidence" value="ECO:0007669"/>
    <property type="project" value="InterPro"/>
</dbReference>
<protein>
    <recommendedName>
        <fullName evidence="5">Translational regulator CsrA</fullName>
    </recommendedName>
</protein>
<dbReference type="GO" id="GO:0005829">
    <property type="term" value="C:cytosol"/>
    <property type="evidence" value="ECO:0007669"/>
    <property type="project" value="TreeGrafter"/>
</dbReference>
<dbReference type="Gene3D" id="2.60.40.4380">
    <property type="entry name" value="Translational regulator CsrA"/>
    <property type="match status" value="1"/>
</dbReference>
<dbReference type="FunFam" id="2.60.40.4380:FF:000002">
    <property type="entry name" value="Translational regulator CsrA"/>
    <property type="match status" value="1"/>
</dbReference>
<dbReference type="Proteomes" id="UP000031938">
    <property type="component" value="Unassembled WGS sequence"/>
</dbReference>
<dbReference type="EMBL" id="JXRP01000009">
    <property type="protein sequence ID" value="KIL49917.1"/>
    <property type="molecule type" value="Genomic_DNA"/>
</dbReference>
<dbReference type="STRING" id="889306.KP78_13850"/>
<dbReference type="SUPFAM" id="SSF117130">
    <property type="entry name" value="CsrA-like"/>
    <property type="match status" value="1"/>
</dbReference>